<evidence type="ECO:0000259" key="1">
    <source>
        <dbReference type="Pfam" id="PF00534"/>
    </source>
</evidence>
<dbReference type="Pfam" id="PF13439">
    <property type="entry name" value="Glyco_transf_4"/>
    <property type="match status" value="1"/>
</dbReference>
<dbReference type="PANTHER" id="PTHR45947">
    <property type="entry name" value="SULFOQUINOVOSYL TRANSFERASE SQD2"/>
    <property type="match status" value="1"/>
</dbReference>
<keyword evidence="4" id="KW-1185">Reference proteome</keyword>
<feature type="domain" description="Glycosyl transferase family 1" evidence="1">
    <location>
        <begin position="194"/>
        <end position="355"/>
    </location>
</feature>
<proteinExistence type="predicted"/>
<dbReference type="EC" id="2.4.-.-" evidence="3"/>
<comment type="caution">
    <text evidence="3">The sequence shown here is derived from an EMBL/GenBank/DDBJ whole genome shotgun (WGS) entry which is preliminary data.</text>
</comment>
<dbReference type="Pfam" id="PF00534">
    <property type="entry name" value="Glycos_transf_1"/>
    <property type="match status" value="1"/>
</dbReference>
<keyword evidence="3" id="KW-0808">Transferase</keyword>
<dbReference type="SUPFAM" id="SSF53756">
    <property type="entry name" value="UDP-Glycosyltransferase/glycogen phosphorylase"/>
    <property type="match status" value="1"/>
</dbReference>
<reference evidence="3 4" key="1">
    <citation type="submission" date="2022-08" db="EMBL/GenBank/DDBJ databases">
        <title>Reclassification of Massilia species as members of the genera Telluria, Duganella, Pseudoduganella, Mokoshia gen. nov. and Zemynaea gen. nov. using orthogonal and non-orthogonal genome-based approaches.</title>
        <authorList>
            <person name="Bowman J.P."/>
        </authorList>
    </citation>
    <scope>NUCLEOTIDE SEQUENCE [LARGE SCALE GENOMIC DNA]</scope>
    <source>
        <strain evidence="3 4">JCM 31606</strain>
    </source>
</reference>
<dbReference type="EMBL" id="JANUGU010000004">
    <property type="protein sequence ID" value="MCS0659001.1"/>
    <property type="molecule type" value="Genomic_DNA"/>
</dbReference>
<dbReference type="PANTHER" id="PTHR45947:SF3">
    <property type="entry name" value="SULFOQUINOVOSYL TRANSFERASE SQD2"/>
    <property type="match status" value="1"/>
</dbReference>
<dbReference type="Proteomes" id="UP001204621">
    <property type="component" value="Unassembled WGS sequence"/>
</dbReference>
<dbReference type="InterPro" id="IPR001296">
    <property type="entry name" value="Glyco_trans_1"/>
</dbReference>
<feature type="domain" description="Glycosyltransferase subfamily 4-like N-terminal" evidence="2">
    <location>
        <begin position="21"/>
        <end position="182"/>
    </location>
</feature>
<dbReference type="Gene3D" id="3.40.50.2000">
    <property type="entry name" value="Glycogen Phosphorylase B"/>
    <property type="match status" value="2"/>
</dbReference>
<keyword evidence="3" id="KW-0328">Glycosyltransferase</keyword>
<sequence length="391" mass="42206">MSEQAPGRPIHVLFLLVSQSIGGAEIHAIALANGLQAARFRVSLAYLKDESDGADLPQQLNAGIAVFCPGVRRKFDVAALRKLLVYCKREAVDLVVCANPFPLLYASALRSLYGGPLKIVEILHSTEPFTVHARVQMTVLRPLFRMTDLLVYVCNYQRTFWERNFLSARCSRVIYNGVDLARFSNNFSENDIAAFRARFGFGDKHYLVGVCGYMRPEKAHGDLVAAIAMARARGTDVKCLLIGDGPMRKSVELLVRNGGLGEHVAITGLLGDVRLAVAACDVIAVPSRNETFSMAALESMALGKPVIMSDVGGAAEMVGSDANGYLYPKGDIAALSQRIELLADGARRAALGRQAWETVATRFSAATMVAMYAQVLSGLVAEGKVASHVLS</sequence>
<dbReference type="RefSeq" id="WP_258812194.1">
    <property type="nucleotide sequence ID" value="NZ_JANUGU010000004.1"/>
</dbReference>
<accession>A0ABT2CZI9</accession>
<organism evidence="3 4">
    <name type="scientific">Massilia terrae</name>
    <dbReference type="NCBI Taxonomy" id="1811224"/>
    <lineage>
        <taxon>Bacteria</taxon>
        <taxon>Pseudomonadati</taxon>
        <taxon>Pseudomonadota</taxon>
        <taxon>Betaproteobacteria</taxon>
        <taxon>Burkholderiales</taxon>
        <taxon>Oxalobacteraceae</taxon>
        <taxon>Telluria group</taxon>
        <taxon>Massilia</taxon>
    </lineage>
</organism>
<name>A0ABT2CZI9_9BURK</name>
<dbReference type="InterPro" id="IPR050194">
    <property type="entry name" value="Glycosyltransferase_grp1"/>
</dbReference>
<dbReference type="InterPro" id="IPR028098">
    <property type="entry name" value="Glyco_trans_4-like_N"/>
</dbReference>
<gene>
    <name evidence="3" type="ORF">NX778_13100</name>
</gene>
<dbReference type="GO" id="GO:0016757">
    <property type="term" value="F:glycosyltransferase activity"/>
    <property type="evidence" value="ECO:0007669"/>
    <property type="project" value="UniProtKB-KW"/>
</dbReference>
<evidence type="ECO:0000313" key="4">
    <source>
        <dbReference type="Proteomes" id="UP001204621"/>
    </source>
</evidence>
<evidence type="ECO:0000313" key="3">
    <source>
        <dbReference type="EMBL" id="MCS0659001.1"/>
    </source>
</evidence>
<evidence type="ECO:0000259" key="2">
    <source>
        <dbReference type="Pfam" id="PF13439"/>
    </source>
</evidence>
<protein>
    <submittedName>
        <fullName evidence="3">Glycosyltransferase</fullName>
        <ecNumber evidence="3">2.4.-.-</ecNumber>
    </submittedName>
</protein>